<dbReference type="Pfam" id="PF00072">
    <property type="entry name" value="Response_reg"/>
    <property type="match status" value="1"/>
</dbReference>
<proteinExistence type="predicted"/>
<dbReference type="EMBL" id="FNCY01000001">
    <property type="protein sequence ID" value="SDG67472.1"/>
    <property type="molecule type" value="Genomic_DNA"/>
</dbReference>
<dbReference type="SUPFAM" id="SSF52172">
    <property type="entry name" value="CheY-like"/>
    <property type="match status" value="1"/>
</dbReference>
<evidence type="ECO:0000313" key="5">
    <source>
        <dbReference type="EMBL" id="SDG67472.1"/>
    </source>
</evidence>
<keyword evidence="2" id="KW-0902">Two-component regulatory system</keyword>
<evidence type="ECO:0000259" key="4">
    <source>
        <dbReference type="PROSITE" id="PS50110"/>
    </source>
</evidence>
<feature type="modified residue" description="4-aspartylphosphate" evidence="3">
    <location>
        <position position="55"/>
    </location>
</feature>
<dbReference type="InterPro" id="IPR050595">
    <property type="entry name" value="Bact_response_regulator"/>
</dbReference>
<evidence type="ECO:0000313" key="6">
    <source>
        <dbReference type="Proteomes" id="UP000198607"/>
    </source>
</evidence>
<name>A0A1G7W678_9RHOO</name>
<keyword evidence="5" id="KW-0238">DNA-binding</keyword>
<gene>
    <name evidence="5" type="ORF">SAMN05660652_00422</name>
</gene>
<dbReference type="GO" id="GO:0000160">
    <property type="term" value="P:phosphorelay signal transduction system"/>
    <property type="evidence" value="ECO:0007669"/>
    <property type="project" value="UniProtKB-KW"/>
</dbReference>
<dbReference type="GO" id="GO:0003677">
    <property type="term" value="F:DNA binding"/>
    <property type="evidence" value="ECO:0007669"/>
    <property type="project" value="UniProtKB-KW"/>
</dbReference>
<sequence>MQRFMIVDDSLAVRSIIRRAITSCGYAGEAIHAVSSGMEALSAVNTFRPDLIITDWHMPGLSGLDFVRTLRREGHESVKVGMVTAETSEACMVDARKNGIEFILHKPFRDDDLMALIVKSVGHPVSGRAGARTAPTSEVAAIVTLDDVTRLVKAALPTREFSLKKVDAIHPEYLSAKVLVGSYARVGKKSVDALCIMDMPCLTLMAGAKKGGDVTLVQAALSTEAMRDEVLRPVSRFLENVAPLFSLRDKKPLVLIRSNLVELDKGGLKKALLCNVGLQVYELGVPGGGPGRFVFLQLVS</sequence>
<dbReference type="AlphaFoldDB" id="A0A1G7W678"/>
<accession>A0A1G7W678</accession>
<evidence type="ECO:0000256" key="1">
    <source>
        <dbReference type="ARBA" id="ARBA00022553"/>
    </source>
</evidence>
<keyword evidence="6" id="KW-1185">Reference proteome</keyword>
<dbReference type="OrthoDB" id="9800897at2"/>
<dbReference type="PROSITE" id="PS50110">
    <property type="entry name" value="RESPONSE_REGULATORY"/>
    <property type="match status" value="1"/>
</dbReference>
<dbReference type="Proteomes" id="UP000198607">
    <property type="component" value="Unassembled WGS sequence"/>
</dbReference>
<evidence type="ECO:0000256" key="3">
    <source>
        <dbReference type="PROSITE-ProRule" id="PRU00169"/>
    </source>
</evidence>
<evidence type="ECO:0000256" key="2">
    <source>
        <dbReference type="ARBA" id="ARBA00023012"/>
    </source>
</evidence>
<organism evidence="5 6">
    <name type="scientific">Propionivibrio dicarboxylicus</name>
    <dbReference type="NCBI Taxonomy" id="83767"/>
    <lineage>
        <taxon>Bacteria</taxon>
        <taxon>Pseudomonadati</taxon>
        <taxon>Pseudomonadota</taxon>
        <taxon>Betaproteobacteria</taxon>
        <taxon>Rhodocyclales</taxon>
        <taxon>Rhodocyclaceae</taxon>
        <taxon>Propionivibrio</taxon>
    </lineage>
</organism>
<dbReference type="PANTHER" id="PTHR44591">
    <property type="entry name" value="STRESS RESPONSE REGULATOR PROTEIN 1"/>
    <property type="match status" value="1"/>
</dbReference>
<dbReference type="InterPro" id="IPR001789">
    <property type="entry name" value="Sig_transdc_resp-reg_receiver"/>
</dbReference>
<dbReference type="STRING" id="83767.SAMN05660652_00422"/>
<protein>
    <submittedName>
        <fullName evidence="5">DNA-binding response regulator, OmpR family, contains REC and winged-helix (WHTH) domain</fullName>
    </submittedName>
</protein>
<feature type="domain" description="Response regulatory" evidence="4">
    <location>
        <begin position="3"/>
        <end position="121"/>
    </location>
</feature>
<reference evidence="5 6" key="1">
    <citation type="submission" date="2016-10" db="EMBL/GenBank/DDBJ databases">
        <authorList>
            <person name="de Groot N.N."/>
        </authorList>
    </citation>
    <scope>NUCLEOTIDE SEQUENCE [LARGE SCALE GENOMIC DNA]</scope>
    <source>
        <strain evidence="5 6">DSM 5885</strain>
    </source>
</reference>
<dbReference type="PANTHER" id="PTHR44591:SF14">
    <property type="entry name" value="PROTEIN PILG"/>
    <property type="match status" value="1"/>
</dbReference>
<dbReference type="CDD" id="cd00156">
    <property type="entry name" value="REC"/>
    <property type="match status" value="1"/>
</dbReference>
<keyword evidence="1 3" id="KW-0597">Phosphoprotein</keyword>
<dbReference type="SMART" id="SM00448">
    <property type="entry name" value="REC"/>
    <property type="match status" value="1"/>
</dbReference>
<dbReference type="InterPro" id="IPR011006">
    <property type="entry name" value="CheY-like_superfamily"/>
</dbReference>
<dbReference type="Gene3D" id="3.40.50.2300">
    <property type="match status" value="1"/>
</dbReference>